<accession>A0ABX1NC62</accession>
<organism evidence="2 3">
    <name type="scientific">Aromatoleum toluolicum</name>
    <dbReference type="NCBI Taxonomy" id="90060"/>
    <lineage>
        <taxon>Bacteria</taxon>
        <taxon>Pseudomonadati</taxon>
        <taxon>Pseudomonadota</taxon>
        <taxon>Betaproteobacteria</taxon>
        <taxon>Rhodocyclales</taxon>
        <taxon>Rhodocyclaceae</taxon>
        <taxon>Aromatoleum</taxon>
    </lineage>
</organism>
<dbReference type="Proteomes" id="UP000634522">
    <property type="component" value="Unassembled WGS sequence"/>
</dbReference>
<feature type="transmembrane region" description="Helical" evidence="1">
    <location>
        <begin position="6"/>
        <end position="25"/>
    </location>
</feature>
<dbReference type="RefSeq" id="WP_169138376.1">
    <property type="nucleotide sequence ID" value="NZ_WTVS01000008.1"/>
</dbReference>
<keyword evidence="1" id="KW-0472">Membrane</keyword>
<sequence length="60" mass="6679">MDRGWIQFLLVVVPILSLIGSWLALRAIAERHDRKPGVPKAQGMVELGIKDKAGNKAERE</sequence>
<comment type="caution">
    <text evidence="2">The sequence shown here is derived from an EMBL/GenBank/DDBJ whole genome shotgun (WGS) entry which is preliminary data.</text>
</comment>
<name>A0ABX1NC62_9RHOO</name>
<evidence type="ECO:0000313" key="3">
    <source>
        <dbReference type="Proteomes" id="UP000634522"/>
    </source>
</evidence>
<keyword evidence="1" id="KW-0812">Transmembrane</keyword>
<protein>
    <submittedName>
        <fullName evidence="2">Uncharacterized protein</fullName>
    </submittedName>
</protein>
<evidence type="ECO:0000256" key="1">
    <source>
        <dbReference type="SAM" id="Phobius"/>
    </source>
</evidence>
<reference evidence="2 3" key="1">
    <citation type="submission" date="2019-12" db="EMBL/GenBank/DDBJ databases">
        <title>Comparative genomics gives insights into the taxonomy of the Azoarcus-Aromatoleum group and reveals separate origins of nif in the plant-associated Azoarcus and non-plant-associated Aromatoleum sub-groups.</title>
        <authorList>
            <person name="Lafos M."/>
            <person name="Maluk M."/>
            <person name="Batista M."/>
            <person name="Junghare M."/>
            <person name="Carmona M."/>
            <person name="Faoro H."/>
            <person name="Cruz L.M."/>
            <person name="Battistoni F."/>
            <person name="De Souza E."/>
            <person name="Pedrosa F."/>
            <person name="Chen W.-M."/>
            <person name="Poole P.S."/>
            <person name="Dixon R.A."/>
            <person name="James E.K."/>
        </authorList>
    </citation>
    <scope>NUCLEOTIDE SEQUENCE [LARGE SCALE GENOMIC DNA]</scope>
    <source>
        <strain evidence="2 3">T</strain>
    </source>
</reference>
<keyword evidence="1" id="KW-1133">Transmembrane helix</keyword>
<keyword evidence="3" id="KW-1185">Reference proteome</keyword>
<proteinExistence type="predicted"/>
<dbReference type="EMBL" id="WTVS01000008">
    <property type="protein sequence ID" value="NMF96834.1"/>
    <property type="molecule type" value="Genomic_DNA"/>
</dbReference>
<evidence type="ECO:0000313" key="2">
    <source>
        <dbReference type="EMBL" id="NMF96834.1"/>
    </source>
</evidence>
<gene>
    <name evidence="2" type="ORF">GPA27_05475</name>
</gene>